<protein>
    <recommendedName>
        <fullName evidence="4">Solute-binding protein family 5 domain-containing protein</fullName>
    </recommendedName>
</protein>
<dbReference type="Pfam" id="PF00496">
    <property type="entry name" value="SBP_bac_5"/>
    <property type="match status" value="1"/>
</dbReference>
<dbReference type="EMBL" id="BOPV01000001">
    <property type="protein sequence ID" value="GIL38468.1"/>
    <property type="molecule type" value="Genomic_DNA"/>
</dbReference>
<dbReference type="SUPFAM" id="SSF53850">
    <property type="entry name" value="Periplasmic binding protein-like II"/>
    <property type="match status" value="1"/>
</dbReference>
<dbReference type="PANTHER" id="PTHR30290">
    <property type="entry name" value="PERIPLASMIC BINDING COMPONENT OF ABC TRANSPORTER"/>
    <property type="match status" value="1"/>
</dbReference>
<dbReference type="Gene3D" id="3.10.105.10">
    <property type="entry name" value="Dipeptide-binding Protein, Domain 3"/>
    <property type="match status" value="1"/>
</dbReference>
<keyword evidence="3" id="KW-0732">Signal</keyword>
<feature type="chain" id="PRO_5035741448" description="Solute-binding protein family 5 domain-containing protein" evidence="3">
    <location>
        <begin position="34"/>
        <end position="509"/>
    </location>
</feature>
<dbReference type="PANTHER" id="PTHR30290:SF83">
    <property type="entry name" value="ABC TRANSPORTER SUBSTRATE-BINDING PROTEIN"/>
    <property type="match status" value="1"/>
</dbReference>
<feature type="domain" description="Solute-binding protein family 5" evidence="4">
    <location>
        <begin position="80"/>
        <end position="407"/>
    </location>
</feature>
<dbReference type="GO" id="GO:0030288">
    <property type="term" value="C:outer membrane-bounded periplasmic space"/>
    <property type="evidence" value="ECO:0007669"/>
    <property type="project" value="UniProtKB-ARBA"/>
</dbReference>
<dbReference type="GO" id="GO:0043190">
    <property type="term" value="C:ATP-binding cassette (ABC) transporter complex"/>
    <property type="evidence" value="ECO:0007669"/>
    <property type="project" value="InterPro"/>
</dbReference>
<evidence type="ECO:0000256" key="1">
    <source>
        <dbReference type="ARBA" id="ARBA00004418"/>
    </source>
</evidence>
<keyword evidence="6" id="KW-1185">Reference proteome</keyword>
<dbReference type="PIRSF" id="PIRSF002741">
    <property type="entry name" value="MppA"/>
    <property type="match status" value="1"/>
</dbReference>
<dbReference type="GO" id="GO:1904680">
    <property type="term" value="F:peptide transmembrane transporter activity"/>
    <property type="evidence" value="ECO:0007669"/>
    <property type="project" value="TreeGrafter"/>
</dbReference>
<dbReference type="InterPro" id="IPR000914">
    <property type="entry name" value="SBP_5_dom"/>
</dbReference>
<dbReference type="InterPro" id="IPR039424">
    <property type="entry name" value="SBP_5"/>
</dbReference>
<name>A0A8S8X654_9PROT</name>
<dbReference type="Gene3D" id="3.40.190.10">
    <property type="entry name" value="Periplasmic binding protein-like II"/>
    <property type="match status" value="1"/>
</dbReference>
<comment type="similarity">
    <text evidence="2">Belongs to the bacterial solute-binding protein 5 family.</text>
</comment>
<evidence type="ECO:0000313" key="5">
    <source>
        <dbReference type="EMBL" id="GIL38468.1"/>
    </source>
</evidence>
<dbReference type="CDD" id="cd00995">
    <property type="entry name" value="PBP2_NikA_DppA_OppA_like"/>
    <property type="match status" value="1"/>
</dbReference>
<sequence>MRVQHSPAVPTALRHLASILLLAIALVPNRAGAADRTVRAGLIALPPGLGNPFRDTQIPSSYVITAIYDGLTRFDAQGDLQPWLALSWERTDPVTWRFRLRPGVLFQDNTKFDANAVVTAVDYLISPAAQRESVARELSQIKEARFVDELTVDIETKWPDPALPRSLPVLFIPQPALFRAKNIDEFAQAPIGTGPFKLESWTPTRATLVAHKRGWRPPKMDRLELIAMPEADTRVQSLAAGAIDLAVGLGADEIEGLKAAGIRNLVTHEPGVMGIAFLTTKPGPLADVRVRRALILAVNRQLIVEKGLSGLTSTAAGVAPAGVIGHDPQLTPMPYDPARAKQLLADAGYGNGFRLIFDIVVGGTAGDVVMYQQIAADLRKVGVEVELRAIPLQKLLTNVAFGGWTSDGFGIPYSSSPTRDVLRALRVNSCLWRAPWFCDEKLTAQIEATTREADLDRRIAMTRDLVDAYYDAAPHLSVYDNVRFFGLQPALTGFSESNDLIDWAAIERR</sequence>
<evidence type="ECO:0000256" key="2">
    <source>
        <dbReference type="ARBA" id="ARBA00005695"/>
    </source>
</evidence>
<dbReference type="RefSeq" id="WP_420241497.1">
    <property type="nucleotide sequence ID" value="NZ_BOPV01000001.1"/>
</dbReference>
<organism evidence="5 6">
    <name type="scientific">Roseiterribacter gracilis</name>
    <dbReference type="NCBI Taxonomy" id="2812848"/>
    <lineage>
        <taxon>Bacteria</taxon>
        <taxon>Pseudomonadati</taxon>
        <taxon>Pseudomonadota</taxon>
        <taxon>Alphaproteobacteria</taxon>
        <taxon>Rhodospirillales</taxon>
        <taxon>Roseiterribacteraceae</taxon>
        <taxon>Roseiterribacter</taxon>
    </lineage>
</organism>
<proteinExistence type="inferred from homology"/>
<comment type="caution">
    <text evidence="5">The sequence shown here is derived from an EMBL/GenBank/DDBJ whole genome shotgun (WGS) entry which is preliminary data.</text>
</comment>
<accession>A0A8S8X654</accession>
<gene>
    <name evidence="5" type="ORF">TMPK1_07050</name>
</gene>
<dbReference type="InterPro" id="IPR030678">
    <property type="entry name" value="Peptide/Ni-bd"/>
</dbReference>
<feature type="signal peptide" evidence="3">
    <location>
        <begin position="1"/>
        <end position="33"/>
    </location>
</feature>
<dbReference type="Proteomes" id="UP000681075">
    <property type="component" value="Unassembled WGS sequence"/>
</dbReference>
<evidence type="ECO:0000313" key="6">
    <source>
        <dbReference type="Proteomes" id="UP000681075"/>
    </source>
</evidence>
<dbReference type="GO" id="GO:0015833">
    <property type="term" value="P:peptide transport"/>
    <property type="evidence" value="ECO:0007669"/>
    <property type="project" value="TreeGrafter"/>
</dbReference>
<evidence type="ECO:0000259" key="4">
    <source>
        <dbReference type="Pfam" id="PF00496"/>
    </source>
</evidence>
<comment type="subcellular location">
    <subcellularLocation>
        <location evidence="1">Periplasm</location>
    </subcellularLocation>
</comment>
<dbReference type="Gene3D" id="3.90.76.10">
    <property type="entry name" value="Dipeptide-binding Protein, Domain 1"/>
    <property type="match status" value="1"/>
</dbReference>
<dbReference type="AlphaFoldDB" id="A0A8S8X654"/>
<reference evidence="5" key="1">
    <citation type="submission" date="2021-02" db="EMBL/GenBank/DDBJ databases">
        <title>Genome sequence of Rhodospirillales sp. strain TMPK1 isolated from soil.</title>
        <authorList>
            <person name="Nakai R."/>
            <person name="Kusada H."/>
            <person name="Tamaki H."/>
        </authorList>
    </citation>
    <scope>NUCLEOTIDE SEQUENCE</scope>
    <source>
        <strain evidence="5">TMPK1</strain>
    </source>
</reference>
<evidence type="ECO:0000256" key="3">
    <source>
        <dbReference type="SAM" id="SignalP"/>
    </source>
</evidence>